<proteinExistence type="predicted"/>
<organism evidence="1 2">
    <name type="scientific">Phenylobacterium haematophilum</name>
    <dbReference type="NCBI Taxonomy" id="98513"/>
    <lineage>
        <taxon>Bacteria</taxon>
        <taxon>Pseudomonadati</taxon>
        <taxon>Pseudomonadota</taxon>
        <taxon>Alphaproteobacteria</taxon>
        <taxon>Caulobacterales</taxon>
        <taxon>Caulobacteraceae</taxon>
        <taxon>Phenylobacterium</taxon>
    </lineage>
</organism>
<evidence type="ECO:0000313" key="1">
    <source>
        <dbReference type="EMBL" id="MBB3892439.1"/>
    </source>
</evidence>
<dbReference type="AlphaFoldDB" id="A0A840A3A8"/>
<dbReference type="EMBL" id="JACIDK010000004">
    <property type="protein sequence ID" value="MBB3892439.1"/>
    <property type="molecule type" value="Genomic_DNA"/>
</dbReference>
<dbReference type="RefSeq" id="WP_183774661.1">
    <property type="nucleotide sequence ID" value="NZ_JACIDK010000004.1"/>
</dbReference>
<reference evidence="1 2" key="1">
    <citation type="submission" date="2020-08" db="EMBL/GenBank/DDBJ databases">
        <title>Genomic Encyclopedia of Type Strains, Phase IV (KMG-IV): sequencing the most valuable type-strain genomes for metagenomic binning, comparative biology and taxonomic classification.</title>
        <authorList>
            <person name="Goeker M."/>
        </authorList>
    </citation>
    <scope>NUCLEOTIDE SEQUENCE [LARGE SCALE GENOMIC DNA]</scope>
    <source>
        <strain evidence="1 2">DSM 21793</strain>
    </source>
</reference>
<protein>
    <submittedName>
        <fullName evidence="1">Uncharacterized protein</fullName>
    </submittedName>
</protein>
<sequence length="214" mass="23179">MTTMPKGQPRSVPDPEGELYDANMADLRRRREEAEAGQTKIARPSLAQSFIPVVGPAWEAVADYQDGNYAGAVFNGAMAVADVLPIGIAAKGVRAASKGIKVLKEGSVSANAAAKQIRAKGLAGKGQEIHHTIPLKGLSRTAQDPRNHYALLKVLPVEQHRRLTGSWKGKPRYDPVRRVWYGTTDWQKALPTSMAANLADGVQNLVQPRGTPRR</sequence>
<gene>
    <name evidence="1" type="ORF">GGQ61_003172</name>
</gene>
<keyword evidence="2" id="KW-1185">Reference proteome</keyword>
<evidence type="ECO:0000313" key="2">
    <source>
        <dbReference type="Proteomes" id="UP000530564"/>
    </source>
</evidence>
<accession>A0A840A3A8</accession>
<dbReference type="Proteomes" id="UP000530564">
    <property type="component" value="Unassembled WGS sequence"/>
</dbReference>
<name>A0A840A3A8_9CAUL</name>
<comment type="caution">
    <text evidence="1">The sequence shown here is derived from an EMBL/GenBank/DDBJ whole genome shotgun (WGS) entry which is preliminary data.</text>
</comment>